<dbReference type="GO" id="GO:0016787">
    <property type="term" value="F:hydrolase activity"/>
    <property type="evidence" value="ECO:0007669"/>
    <property type="project" value="UniProtKB-KW"/>
</dbReference>
<evidence type="ECO:0000256" key="7">
    <source>
        <dbReference type="ARBA" id="ARBA00023175"/>
    </source>
</evidence>
<evidence type="ECO:0000256" key="4">
    <source>
        <dbReference type="ARBA" id="ARBA00022741"/>
    </source>
</evidence>
<dbReference type="AlphaFoldDB" id="A0A090N4D1"/>
<dbReference type="GeneID" id="9833641"/>
<feature type="region of interest" description="Disordered" evidence="14">
    <location>
        <begin position="1"/>
        <end position="42"/>
    </location>
</feature>
<dbReference type="InterPro" id="IPR027640">
    <property type="entry name" value="Kinesin-like_fam"/>
</dbReference>
<organism evidence="16 17">
    <name type="scientific">Ostreococcus tauri</name>
    <name type="common">Marine green alga</name>
    <dbReference type="NCBI Taxonomy" id="70448"/>
    <lineage>
        <taxon>Eukaryota</taxon>
        <taxon>Viridiplantae</taxon>
        <taxon>Chlorophyta</taxon>
        <taxon>Mamiellophyceae</taxon>
        <taxon>Mamiellales</taxon>
        <taxon>Bathycoccaceae</taxon>
        <taxon>Ostreococcus</taxon>
    </lineage>
</organism>
<dbReference type="GO" id="GO:0007018">
    <property type="term" value="P:microtubule-based movement"/>
    <property type="evidence" value="ECO:0007669"/>
    <property type="project" value="InterPro"/>
</dbReference>
<dbReference type="GO" id="GO:0003777">
    <property type="term" value="F:microtubule motor activity"/>
    <property type="evidence" value="ECO:0007669"/>
    <property type="project" value="InterPro"/>
</dbReference>
<dbReference type="GO" id="GO:0005874">
    <property type="term" value="C:microtubule"/>
    <property type="evidence" value="ECO:0007669"/>
    <property type="project" value="UniProtKB-KW"/>
</dbReference>
<keyword evidence="6 13" id="KW-0175">Coiled coil</keyword>
<comment type="caution">
    <text evidence="16">The sequence shown here is derived from an EMBL/GenBank/DDBJ whole genome shotgun (WGS) entry which is preliminary data.</text>
</comment>
<dbReference type="PANTHER" id="PTHR47968:SF36">
    <property type="entry name" value="KINESIN HEAVY CHAIN ISOFORM X1"/>
    <property type="match status" value="1"/>
</dbReference>
<evidence type="ECO:0000256" key="2">
    <source>
        <dbReference type="ARBA" id="ARBA00022490"/>
    </source>
</evidence>
<dbReference type="EMBL" id="CAID01000011">
    <property type="protein sequence ID" value="CEF99658.1"/>
    <property type="molecule type" value="Genomic_DNA"/>
</dbReference>
<dbReference type="RefSeq" id="XP_003082021.2">
    <property type="nucleotide sequence ID" value="XM_003081973.2"/>
</dbReference>
<keyword evidence="7 11" id="KW-0505">Motor protein</keyword>
<evidence type="ECO:0000256" key="13">
    <source>
        <dbReference type="SAM" id="Coils"/>
    </source>
</evidence>
<dbReference type="KEGG" id="ota:OT_ostta11g02010"/>
<reference evidence="16 17" key="2">
    <citation type="journal article" date="2014" name="BMC Genomics">
        <title>An improved genome of the model marine alga Ostreococcus tauri unfolds by assessing Illumina de novo assemblies.</title>
        <authorList>
            <person name="Blanc-Mathieu R."/>
            <person name="Verhelst B."/>
            <person name="Derelle E."/>
            <person name="Rombauts S."/>
            <person name="Bouget F.Y."/>
            <person name="Carre I."/>
            <person name="Chateau A."/>
            <person name="Eyre-Walker A."/>
            <person name="Grimsley N."/>
            <person name="Moreau H."/>
            <person name="Piegu B."/>
            <person name="Rivals E."/>
            <person name="Schackwitz W."/>
            <person name="Van de Peer Y."/>
            <person name="Piganeau G."/>
        </authorList>
    </citation>
    <scope>NUCLEOTIDE SEQUENCE [LARGE SCALE GENOMIC DNA]</scope>
    <source>
        <strain evidence="17">OTTH 0595 / CCAP 157/2 / RCC745</strain>
    </source>
</reference>
<accession>A0A090N4D1</accession>
<sequence length="798" mass="89091">MAADVARAMAADVSGARARDDATVVTDGPDGERATTTESHEPHARVEVMIRVRPALKREMDGARRYQRAVEASGDGRRIEASARLRRARAEDGDGFLTRRSMEEDIEDGTTTSEGKTNAFDFDGVFDERATQEEVYERSARPAVVNALHGYNATVLAYGQTGTGKTYTMEGDRGTMLAYGQQRFGLPGNAPLTDGAERGIIPRAIEDIFDYIAKDSHARSKYLVRVSYLQIYNETVSDLLKPERTSLQIREDKKRGVFVEGQSEWVVRTPSEIYSLLERGAQLRATGATKMNDVSSRSHAVFTIIIEHSTIEDEETEDGGGSLVRKQSVTVGKLNLVDLAGSERVSLTGATGKRLDESKKINQSLSALGNVISALTDSKGRPHIPYRDSKLTRILEDSLGGNCITTVIAMVSPALEAYAESLSTLKFASRAKEIKNRARLNEDLDQKSLLRKYERELRQLRTELETRTKDLVDKRRLLEADEQRRRAEADKLRAITELEMRSQEFLVEKQEKRNLEKRIADMQSQLLSGNDPTSVAAIREEYERKLRSIETERSEALEVERYKAVLVKQRDIMLGLTARLRERDERIDALQEEVRANEEQKALLEDALDEKTAELLGIKRAAVKETLHAQFSASGGFRAALGGWIGSESESESASAKVIDANAAAEEINQLRAKVALLETQNNERLDALQEVEADNARLRLELLTTERRNDSANNNAKCEQLEAKCASYERERNALRTIIESKISNLASKIAETVEKLPSSVKENSEQGGRLSRLSHVLERLVDATLVALEEDDRSKY</sequence>
<dbReference type="InterPro" id="IPR019821">
    <property type="entry name" value="Kinesin_motor_CS"/>
</dbReference>
<feature type="coiled-coil region" evidence="13">
    <location>
        <begin position="661"/>
        <end position="739"/>
    </location>
</feature>
<dbReference type="CDD" id="cd00106">
    <property type="entry name" value="KISc"/>
    <property type="match status" value="1"/>
</dbReference>
<evidence type="ECO:0000256" key="9">
    <source>
        <dbReference type="ARBA" id="ARBA00034704"/>
    </source>
</evidence>
<name>A0A090N4D1_OSTTA</name>
<feature type="compositionally biased region" description="Low complexity" evidence="14">
    <location>
        <begin position="1"/>
        <end position="13"/>
    </location>
</feature>
<keyword evidence="3 12" id="KW-0493">Microtubule</keyword>
<feature type="domain" description="Kinesin motor" evidence="15">
    <location>
        <begin position="45"/>
        <end position="434"/>
    </location>
</feature>
<reference evidence="17" key="1">
    <citation type="journal article" date="2006" name="Proc. Natl. Acad. Sci. U.S.A.">
        <title>Genome analysis of the smallest free-living eukaryote Ostreococcus tauri unveils many unique features.</title>
        <authorList>
            <person name="Derelle E."/>
            <person name="Ferraz C."/>
            <person name="Rombauts S."/>
            <person name="Rouze P."/>
            <person name="Worden A.Z."/>
            <person name="Robbens S."/>
            <person name="Partensky F."/>
            <person name="Degroeve S."/>
            <person name="Echeynie S."/>
            <person name="Cooke R."/>
            <person name="Saeys Y."/>
            <person name="Wuyts J."/>
            <person name="Jabbari K."/>
            <person name="Bowler C."/>
            <person name="Panaud O."/>
            <person name="Piegu B."/>
            <person name="Ball S.G."/>
            <person name="Ral J.-P."/>
            <person name="Bouget F.-Y."/>
            <person name="Piganeau G."/>
            <person name="De Baets B."/>
            <person name="Picard A."/>
            <person name="Delseny M."/>
            <person name="Demaille J."/>
            <person name="Van de Peer Y."/>
            <person name="Moreau H."/>
        </authorList>
    </citation>
    <scope>NUCLEOTIDE SEQUENCE [LARGE SCALE GENOMIC DNA]</scope>
    <source>
        <strain evidence="17">OTTH 0595 / CCAP 157/2 / RCC745</strain>
    </source>
</reference>
<dbReference type="Gene3D" id="3.40.850.10">
    <property type="entry name" value="Kinesin motor domain"/>
    <property type="match status" value="1"/>
</dbReference>
<dbReference type="GO" id="GO:0005524">
    <property type="term" value="F:ATP binding"/>
    <property type="evidence" value="ECO:0007669"/>
    <property type="project" value="UniProtKB-UniRule"/>
</dbReference>
<keyword evidence="17" id="KW-1185">Reference proteome</keyword>
<dbReference type="InterPro" id="IPR036961">
    <property type="entry name" value="Kinesin_motor_dom_sf"/>
</dbReference>
<dbReference type="PANTHER" id="PTHR47968">
    <property type="entry name" value="CENTROMERE PROTEIN E"/>
    <property type="match status" value="1"/>
</dbReference>
<dbReference type="PROSITE" id="PS50067">
    <property type="entry name" value="KINESIN_MOTOR_2"/>
    <property type="match status" value="1"/>
</dbReference>
<dbReference type="GO" id="GO:0007010">
    <property type="term" value="P:cytoskeleton organization"/>
    <property type="evidence" value="ECO:0007669"/>
    <property type="project" value="UniProtKB-ARBA"/>
</dbReference>
<dbReference type="SUPFAM" id="SSF52540">
    <property type="entry name" value="P-loop containing nucleoside triphosphate hydrolases"/>
    <property type="match status" value="1"/>
</dbReference>
<dbReference type="FunFam" id="3.40.850.10:FF:000019">
    <property type="entry name" value="Kinesin-like protein KIN-5D"/>
    <property type="match status" value="1"/>
</dbReference>
<dbReference type="PROSITE" id="PS00411">
    <property type="entry name" value="KINESIN_MOTOR_1"/>
    <property type="match status" value="1"/>
</dbReference>
<evidence type="ECO:0000256" key="11">
    <source>
        <dbReference type="PROSITE-ProRule" id="PRU00283"/>
    </source>
</evidence>
<comment type="similarity">
    <text evidence="9">Belongs to the TRAFAC class myosin-kinesin ATPase superfamily. Kinesin family. KIN-5/BimC subfamily.</text>
</comment>
<dbReference type="InterPro" id="IPR001752">
    <property type="entry name" value="Kinesin_motor_dom"/>
</dbReference>
<evidence type="ECO:0000256" key="8">
    <source>
        <dbReference type="ARBA" id="ARBA00023212"/>
    </source>
</evidence>
<dbReference type="SMART" id="SM00129">
    <property type="entry name" value="KISc"/>
    <property type="match status" value="1"/>
</dbReference>
<evidence type="ECO:0000256" key="14">
    <source>
        <dbReference type="SAM" id="MobiDB-lite"/>
    </source>
</evidence>
<dbReference type="PRINTS" id="PR00380">
    <property type="entry name" value="KINESINHEAVY"/>
</dbReference>
<comment type="function">
    <text evidence="10">Responsible for microtubule translocation. May be important for the organization of phragmoplast-specific arrays of microtubules. Plays an essential role in stabilizing the mitotic spindle. Required during mitotic cytokinesis.</text>
</comment>
<gene>
    <name evidence="16" type="ORF">OT_ostta11g02010</name>
</gene>
<evidence type="ECO:0000256" key="1">
    <source>
        <dbReference type="ARBA" id="ARBA00004186"/>
    </source>
</evidence>
<keyword evidence="16" id="KW-0378">Hydrolase</keyword>
<evidence type="ECO:0000256" key="5">
    <source>
        <dbReference type="ARBA" id="ARBA00022840"/>
    </source>
</evidence>
<keyword evidence="2" id="KW-0963">Cytoplasm</keyword>
<keyword evidence="4 11" id="KW-0547">Nucleotide-binding</keyword>
<keyword evidence="8" id="KW-0206">Cytoskeleton</keyword>
<protein>
    <recommendedName>
        <fullName evidence="12">Kinesin-like protein</fullName>
    </recommendedName>
</protein>
<dbReference type="Pfam" id="PF00225">
    <property type="entry name" value="Kinesin"/>
    <property type="match status" value="1"/>
</dbReference>
<proteinExistence type="inferred from homology"/>
<dbReference type="GO" id="GO:0008017">
    <property type="term" value="F:microtubule binding"/>
    <property type="evidence" value="ECO:0007669"/>
    <property type="project" value="InterPro"/>
</dbReference>
<evidence type="ECO:0000259" key="15">
    <source>
        <dbReference type="PROSITE" id="PS50067"/>
    </source>
</evidence>
<comment type="subcellular location">
    <subcellularLocation>
        <location evidence="1">Cytoplasm</location>
        <location evidence="1">Cytoskeleton</location>
        <location evidence="1">Spindle</location>
    </subcellularLocation>
</comment>
<dbReference type="InParanoid" id="A0A090N4D1"/>
<feature type="compositionally biased region" description="Basic and acidic residues" evidence="14">
    <location>
        <begin position="30"/>
        <end position="42"/>
    </location>
</feature>
<evidence type="ECO:0000256" key="3">
    <source>
        <dbReference type="ARBA" id="ARBA00022701"/>
    </source>
</evidence>
<dbReference type="Proteomes" id="UP000009170">
    <property type="component" value="Unassembled WGS sequence"/>
</dbReference>
<feature type="coiled-coil region" evidence="13">
    <location>
        <begin position="505"/>
        <end position="614"/>
    </location>
</feature>
<dbReference type="STRING" id="70448.A0A090N4D1"/>
<dbReference type="GO" id="GO:0005819">
    <property type="term" value="C:spindle"/>
    <property type="evidence" value="ECO:0007669"/>
    <property type="project" value="UniProtKB-SubCell"/>
</dbReference>
<feature type="binding site" evidence="11">
    <location>
        <begin position="159"/>
        <end position="166"/>
    </location>
    <ligand>
        <name>ATP</name>
        <dbReference type="ChEBI" id="CHEBI:30616"/>
    </ligand>
</feature>
<evidence type="ECO:0000313" key="17">
    <source>
        <dbReference type="Proteomes" id="UP000009170"/>
    </source>
</evidence>
<evidence type="ECO:0000256" key="6">
    <source>
        <dbReference type="ARBA" id="ARBA00023054"/>
    </source>
</evidence>
<evidence type="ECO:0000256" key="12">
    <source>
        <dbReference type="RuleBase" id="RU000394"/>
    </source>
</evidence>
<evidence type="ECO:0000256" key="10">
    <source>
        <dbReference type="ARBA" id="ARBA00046159"/>
    </source>
</evidence>
<evidence type="ECO:0000313" key="16">
    <source>
        <dbReference type="EMBL" id="CEF99658.1"/>
    </source>
</evidence>
<dbReference type="OrthoDB" id="3176171at2759"/>
<keyword evidence="5 11" id="KW-0067">ATP-binding</keyword>
<dbReference type="InterPro" id="IPR027417">
    <property type="entry name" value="P-loop_NTPase"/>
</dbReference>